<proteinExistence type="predicted"/>
<organism evidence="2">
    <name type="scientific">marine sediment metagenome</name>
    <dbReference type="NCBI Taxonomy" id="412755"/>
    <lineage>
        <taxon>unclassified sequences</taxon>
        <taxon>metagenomes</taxon>
        <taxon>ecological metagenomes</taxon>
    </lineage>
</organism>
<gene>
    <name evidence="2" type="ORF">S12H4_21690</name>
</gene>
<reference evidence="2" key="1">
    <citation type="journal article" date="2014" name="Front. Microbiol.">
        <title>High frequency of phylogenetically diverse reductive dehalogenase-homologous genes in deep subseafloor sedimentary metagenomes.</title>
        <authorList>
            <person name="Kawai M."/>
            <person name="Futagami T."/>
            <person name="Toyoda A."/>
            <person name="Takaki Y."/>
            <person name="Nishi S."/>
            <person name="Hori S."/>
            <person name="Arai W."/>
            <person name="Tsubouchi T."/>
            <person name="Morono Y."/>
            <person name="Uchiyama I."/>
            <person name="Ito T."/>
            <person name="Fujiyama A."/>
            <person name="Inagaki F."/>
            <person name="Takami H."/>
        </authorList>
    </citation>
    <scope>NUCLEOTIDE SEQUENCE</scope>
    <source>
        <strain evidence="2">Expedition CK06-06</strain>
    </source>
</reference>
<feature type="non-terminal residue" evidence="2">
    <location>
        <position position="1"/>
    </location>
</feature>
<sequence>PVAEGTGKGASAPAPSTVSGSPAPDGVGAGGRPATSQRTTAVRPDVLKGREKIDSWLRGEAGVILGAAVSPKTVEQYKRNGARLHAAREQGKPVDLSKHEGSSATFYAYRAAVRWYAATHGIEAVREYSAAAKRGDEVAKADAWQRVLHFAADLVQYPKDAKPGLPSPVMVALGLDDAKPEGVPARAKRQGRMDTSKRETAKLKAANSIARKYPDWRALVWDRLVAIKSKWLDHAAIAALTGARPEELRTA</sequence>
<accession>X1TBJ2</accession>
<feature type="region of interest" description="Disordered" evidence="1">
    <location>
        <begin position="1"/>
        <end position="45"/>
    </location>
</feature>
<protein>
    <submittedName>
        <fullName evidence="2">Uncharacterized protein</fullName>
    </submittedName>
</protein>
<evidence type="ECO:0000313" key="2">
    <source>
        <dbReference type="EMBL" id="GAI84940.1"/>
    </source>
</evidence>
<feature type="non-terminal residue" evidence="2">
    <location>
        <position position="251"/>
    </location>
</feature>
<evidence type="ECO:0000256" key="1">
    <source>
        <dbReference type="SAM" id="MobiDB-lite"/>
    </source>
</evidence>
<name>X1TBJ2_9ZZZZ</name>
<dbReference type="EMBL" id="BARW01011193">
    <property type="protein sequence ID" value="GAI84940.1"/>
    <property type="molecule type" value="Genomic_DNA"/>
</dbReference>
<dbReference type="AlphaFoldDB" id="X1TBJ2"/>
<comment type="caution">
    <text evidence="2">The sequence shown here is derived from an EMBL/GenBank/DDBJ whole genome shotgun (WGS) entry which is preliminary data.</text>
</comment>